<keyword evidence="2" id="KW-1133">Transmembrane helix</keyword>
<feature type="transmembrane region" description="Helical" evidence="2">
    <location>
        <begin position="97"/>
        <end position="120"/>
    </location>
</feature>
<dbReference type="AlphaFoldDB" id="A0AAD7DJC0"/>
<comment type="caution">
    <text evidence="4">The sequence shown here is derived from an EMBL/GenBank/DDBJ whole genome shotgun (WGS) entry which is preliminary data.</text>
</comment>
<feature type="chain" id="PRO_5042171530" evidence="3">
    <location>
        <begin position="23"/>
        <end position="203"/>
    </location>
</feature>
<keyword evidence="5" id="KW-1185">Reference proteome</keyword>
<organism evidence="4 5">
    <name type="scientific">Mycena rosella</name>
    <name type="common">Pink bonnet</name>
    <name type="synonym">Agaricus rosellus</name>
    <dbReference type="NCBI Taxonomy" id="1033263"/>
    <lineage>
        <taxon>Eukaryota</taxon>
        <taxon>Fungi</taxon>
        <taxon>Dikarya</taxon>
        <taxon>Basidiomycota</taxon>
        <taxon>Agaricomycotina</taxon>
        <taxon>Agaricomycetes</taxon>
        <taxon>Agaricomycetidae</taxon>
        <taxon>Agaricales</taxon>
        <taxon>Marasmiineae</taxon>
        <taxon>Mycenaceae</taxon>
        <taxon>Mycena</taxon>
    </lineage>
</organism>
<evidence type="ECO:0000256" key="1">
    <source>
        <dbReference type="SAM" id="MobiDB-lite"/>
    </source>
</evidence>
<name>A0AAD7DJC0_MYCRO</name>
<accession>A0AAD7DJC0</accession>
<gene>
    <name evidence="4" type="ORF">B0H17DRAFT_1132797</name>
</gene>
<evidence type="ECO:0000256" key="3">
    <source>
        <dbReference type="SAM" id="SignalP"/>
    </source>
</evidence>
<feature type="region of interest" description="Disordered" evidence="1">
    <location>
        <begin position="172"/>
        <end position="203"/>
    </location>
</feature>
<evidence type="ECO:0000313" key="4">
    <source>
        <dbReference type="EMBL" id="KAJ7693095.1"/>
    </source>
</evidence>
<evidence type="ECO:0000313" key="5">
    <source>
        <dbReference type="Proteomes" id="UP001221757"/>
    </source>
</evidence>
<evidence type="ECO:0000256" key="2">
    <source>
        <dbReference type="SAM" id="Phobius"/>
    </source>
</evidence>
<feature type="region of interest" description="Disordered" evidence="1">
    <location>
        <begin position="124"/>
        <end position="148"/>
    </location>
</feature>
<dbReference type="Proteomes" id="UP001221757">
    <property type="component" value="Unassembled WGS sequence"/>
</dbReference>
<protein>
    <submittedName>
        <fullName evidence="4">Uncharacterized protein</fullName>
    </submittedName>
</protein>
<feature type="signal peptide" evidence="3">
    <location>
        <begin position="1"/>
        <end position="22"/>
    </location>
</feature>
<keyword evidence="3" id="KW-0732">Signal</keyword>
<proteinExistence type="predicted"/>
<dbReference type="EMBL" id="JARKIE010000048">
    <property type="protein sequence ID" value="KAJ7693095.1"/>
    <property type="molecule type" value="Genomic_DNA"/>
</dbReference>
<sequence length="203" mass="21099">MHFPHVWVLALWLSFSSLGVTAQSSSSTSGPLDVASSSTAVAPSVSSTAPFTFQSSFPTTAGTPFTRGATSAVTATDWYPAPSSGVYAASGISKGPVVAAAVGGSIASCLVVLAGTLFCFHHRSRPGRPPNSSADAAPAEAENKRRCDELESQVRALRDQLARLEARVDGGPAILYTNEKDPEAFDKPADGARRKESPPTYAD</sequence>
<keyword evidence="2" id="KW-0472">Membrane</keyword>
<feature type="compositionally biased region" description="Basic and acidic residues" evidence="1">
    <location>
        <begin position="178"/>
        <end position="197"/>
    </location>
</feature>
<reference evidence="4" key="1">
    <citation type="submission" date="2023-03" db="EMBL/GenBank/DDBJ databases">
        <title>Massive genome expansion in bonnet fungi (Mycena s.s.) driven by repeated elements and novel gene families across ecological guilds.</title>
        <authorList>
            <consortium name="Lawrence Berkeley National Laboratory"/>
            <person name="Harder C.B."/>
            <person name="Miyauchi S."/>
            <person name="Viragh M."/>
            <person name="Kuo A."/>
            <person name="Thoen E."/>
            <person name="Andreopoulos B."/>
            <person name="Lu D."/>
            <person name="Skrede I."/>
            <person name="Drula E."/>
            <person name="Henrissat B."/>
            <person name="Morin E."/>
            <person name="Kohler A."/>
            <person name="Barry K."/>
            <person name="LaButti K."/>
            <person name="Morin E."/>
            <person name="Salamov A."/>
            <person name="Lipzen A."/>
            <person name="Mereny Z."/>
            <person name="Hegedus B."/>
            <person name="Baldrian P."/>
            <person name="Stursova M."/>
            <person name="Weitz H."/>
            <person name="Taylor A."/>
            <person name="Grigoriev I.V."/>
            <person name="Nagy L.G."/>
            <person name="Martin F."/>
            <person name="Kauserud H."/>
        </authorList>
    </citation>
    <scope>NUCLEOTIDE SEQUENCE</scope>
    <source>
        <strain evidence="4">CBHHK067</strain>
    </source>
</reference>
<keyword evidence="2" id="KW-0812">Transmembrane</keyword>